<dbReference type="Pfam" id="PF00232">
    <property type="entry name" value="Glyco_hydro_1"/>
    <property type="match status" value="1"/>
</dbReference>
<dbReference type="AlphaFoldDB" id="A0A2W2D2H7"/>
<evidence type="ECO:0000313" key="6">
    <source>
        <dbReference type="EMBL" id="PZF86723.1"/>
    </source>
</evidence>
<comment type="similarity">
    <text evidence="1 4">Belongs to the glycosyl hydrolase 1 family.</text>
</comment>
<evidence type="ECO:0000256" key="5">
    <source>
        <dbReference type="SAM" id="MobiDB-lite"/>
    </source>
</evidence>
<dbReference type="PANTHER" id="PTHR10353">
    <property type="entry name" value="GLYCOSYL HYDROLASE"/>
    <property type="match status" value="1"/>
</dbReference>
<proteinExistence type="inferred from homology"/>
<feature type="region of interest" description="Disordered" evidence="5">
    <location>
        <begin position="421"/>
        <end position="444"/>
    </location>
</feature>
<dbReference type="EMBL" id="POTW01000001">
    <property type="protein sequence ID" value="PZF86723.1"/>
    <property type="molecule type" value="Genomic_DNA"/>
</dbReference>
<dbReference type="GO" id="GO:0008422">
    <property type="term" value="F:beta-glucosidase activity"/>
    <property type="evidence" value="ECO:0007669"/>
    <property type="project" value="TreeGrafter"/>
</dbReference>
<dbReference type="Proteomes" id="UP000248764">
    <property type="component" value="Unassembled WGS sequence"/>
</dbReference>
<dbReference type="InterPro" id="IPR001360">
    <property type="entry name" value="Glyco_hydro_1"/>
</dbReference>
<sequence length="444" mass="48287">MTTRPPFAPGSLTWAVGIEDTCVYPPDGAPPLDEHALTGHDEHWRDDLELAGKLGATVVRYGVSWPRTHVAPGTFDWDRLDEVTEYAAGDLGLTLVADLVHYGTPRWLPGSFADPGYVDAVAEFAGALAERYAGRITHFTPLNEPVTTASFCGLRGIWPPRMTGWDGWTAVAVPIAAGIARAAHAIRAAQPDARIVHVEAATHVRTSEPGLESQRRLLTDIGWLPTDLALGRVSGEHPMRDWLLRHGADADLLGELVAHPAPVDLIGVNYYPELTPRNLTTVGGEVLQVTYDRGADGLREALLAFRDRYGLPLLVTETSVEGDDDRREAWLTDSVAELRRLRAGGLDVRGYTWWPMLDFVDWSWAAGGANVEEFAVARTAADGSVDIGPAPSLGDPAAGKTPFLRRMGLVRLYETADGDLERQPTRVADEYAAQAQRPAGEDDR</sequence>
<keyword evidence="2" id="KW-0378">Hydrolase</keyword>
<evidence type="ECO:0000256" key="1">
    <source>
        <dbReference type="ARBA" id="ARBA00010838"/>
    </source>
</evidence>
<gene>
    <name evidence="6" type="ORF">C1I92_00700</name>
</gene>
<accession>A0A2W2D2H7</accession>
<dbReference type="RefSeq" id="WP_111252722.1">
    <property type="nucleotide sequence ID" value="NZ_POTW01000001.1"/>
</dbReference>
<dbReference type="GO" id="GO:0005975">
    <property type="term" value="P:carbohydrate metabolic process"/>
    <property type="evidence" value="ECO:0007669"/>
    <property type="project" value="InterPro"/>
</dbReference>
<name>A0A2W2D2H7_9ACTN</name>
<dbReference type="InterPro" id="IPR017853">
    <property type="entry name" value="GH"/>
</dbReference>
<protein>
    <recommendedName>
        <fullName evidence="8">Beta-glucosidase</fullName>
    </recommendedName>
</protein>
<evidence type="ECO:0000256" key="2">
    <source>
        <dbReference type="ARBA" id="ARBA00022801"/>
    </source>
</evidence>
<keyword evidence="3" id="KW-0326">Glycosidase</keyword>
<keyword evidence="7" id="KW-1185">Reference proteome</keyword>
<evidence type="ECO:0000313" key="7">
    <source>
        <dbReference type="Proteomes" id="UP000248764"/>
    </source>
</evidence>
<evidence type="ECO:0000256" key="3">
    <source>
        <dbReference type="ARBA" id="ARBA00023295"/>
    </source>
</evidence>
<organism evidence="6 7">
    <name type="scientific">Jiangella anatolica</name>
    <dbReference type="NCBI Taxonomy" id="2670374"/>
    <lineage>
        <taxon>Bacteria</taxon>
        <taxon>Bacillati</taxon>
        <taxon>Actinomycetota</taxon>
        <taxon>Actinomycetes</taxon>
        <taxon>Jiangellales</taxon>
        <taxon>Jiangellaceae</taxon>
        <taxon>Jiangella</taxon>
    </lineage>
</organism>
<dbReference type="SUPFAM" id="SSF51445">
    <property type="entry name" value="(Trans)glycosidases"/>
    <property type="match status" value="1"/>
</dbReference>
<dbReference type="PANTHER" id="PTHR10353:SF209">
    <property type="entry name" value="GALACTOLIPID GALACTOSYLTRANSFERASE SFR2, CHLOROPLASTIC"/>
    <property type="match status" value="1"/>
</dbReference>
<reference evidence="6 7" key="1">
    <citation type="submission" date="2018-01" db="EMBL/GenBank/DDBJ databases">
        <title>Draft genome sequence of Jiangella sp. GTF31.</title>
        <authorList>
            <person name="Sahin N."/>
            <person name="Ay H."/>
            <person name="Saygin H."/>
        </authorList>
    </citation>
    <scope>NUCLEOTIDE SEQUENCE [LARGE SCALE GENOMIC DNA]</scope>
    <source>
        <strain evidence="6 7">GTF31</strain>
    </source>
</reference>
<comment type="caution">
    <text evidence="6">The sequence shown here is derived from an EMBL/GenBank/DDBJ whole genome shotgun (WGS) entry which is preliminary data.</text>
</comment>
<evidence type="ECO:0008006" key="8">
    <source>
        <dbReference type="Google" id="ProtNLM"/>
    </source>
</evidence>
<dbReference type="Gene3D" id="3.20.20.80">
    <property type="entry name" value="Glycosidases"/>
    <property type="match status" value="1"/>
</dbReference>
<evidence type="ECO:0000256" key="4">
    <source>
        <dbReference type="RuleBase" id="RU003690"/>
    </source>
</evidence>